<reference evidence="8 9" key="1">
    <citation type="journal article" date="2016" name="Proc. Natl. Acad. Sci. U.S.A.">
        <title>Lipid metabolic changes in an early divergent fungus govern the establishment of a mutualistic symbiosis with endobacteria.</title>
        <authorList>
            <person name="Lastovetsky O.A."/>
            <person name="Gaspar M.L."/>
            <person name="Mondo S.J."/>
            <person name="LaButti K.M."/>
            <person name="Sandor L."/>
            <person name="Grigoriev I.V."/>
            <person name="Henry S.A."/>
            <person name="Pawlowska T.E."/>
        </authorList>
    </citation>
    <scope>NUCLEOTIDE SEQUENCE [LARGE SCALE GENOMIC DNA]</scope>
    <source>
        <strain evidence="8 9">ATCC 11559</strain>
    </source>
</reference>
<dbReference type="InterPro" id="IPR005024">
    <property type="entry name" value="Snf7_fam"/>
</dbReference>
<comment type="subcellular location">
    <subcellularLocation>
        <location evidence="1">Endosome membrane</location>
    </subcellularLocation>
</comment>
<evidence type="ECO:0000256" key="5">
    <source>
        <dbReference type="ARBA" id="ARBA00022927"/>
    </source>
</evidence>
<evidence type="ECO:0000256" key="4">
    <source>
        <dbReference type="ARBA" id="ARBA00022753"/>
    </source>
</evidence>
<organism evidence="8 9">
    <name type="scientific">Rhizopus microsporus</name>
    <dbReference type="NCBI Taxonomy" id="58291"/>
    <lineage>
        <taxon>Eukaryota</taxon>
        <taxon>Fungi</taxon>
        <taxon>Fungi incertae sedis</taxon>
        <taxon>Mucoromycota</taxon>
        <taxon>Mucoromycotina</taxon>
        <taxon>Mucoromycetes</taxon>
        <taxon>Mucorales</taxon>
        <taxon>Mucorineae</taxon>
        <taxon>Rhizopodaceae</taxon>
        <taxon>Rhizopus</taxon>
    </lineage>
</organism>
<dbReference type="PANTHER" id="PTHR22761">
    <property type="entry name" value="CHARGED MULTIVESICULAR BODY PROTEIN"/>
    <property type="match status" value="1"/>
</dbReference>
<dbReference type="Pfam" id="PF03357">
    <property type="entry name" value="Snf7"/>
    <property type="match status" value="1"/>
</dbReference>
<feature type="compositionally biased region" description="Basic and acidic residues" evidence="7">
    <location>
        <begin position="214"/>
        <end position="225"/>
    </location>
</feature>
<evidence type="ECO:0000256" key="1">
    <source>
        <dbReference type="ARBA" id="ARBA00004608"/>
    </source>
</evidence>
<dbReference type="EMBL" id="KV921620">
    <property type="protein sequence ID" value="ORE12684.1"/>
    <property type="molecule type" value="Genomic_DNA"/>
</dbReference>
<dbReference type="GO" id="GO:0000815">
    <property type="term" value="C:ESCRT III complex"/>
    <property type="evidence" value="ECO:0007669"/>
    <property type="project" value="TreeGrafter"/>
</dbReference>
<dbReference type="AlphaFoldDB" id="A0A1X0RL41"/>
<evidence type="ECO:0000256" key="6">
    <source>
        <dbReference type="ARBA" id="ARBA00023136"/>
    </source>
</evidence>
<proteinExistence type="inferred from homology"/>
<dbReference type="VEuPathDB" id="FungiDB:BCV72DRAFT_338600"/>
<dbReference type="GO" id="GO:0032511">
    <property type="term" value="P:late endosome to vacuole transport via multivesicular body sorting pathway"/>
    <property type="evidence" value="ECO:0007669"/>
    <property type="project" value="TreeGrafter"/>
</dbReference>
<keyword evidence="3" id="KW-0813">Transport</keyword>
<dbReference type="GO" id="GO:0015031">
    <property type="term" value="P:protein transport"/>
    <property type="evidence" value="ECO:0007669"/>
    <property type="project" value="UniProtKB-KW"/>
</dbReference>
<comment type="similarity">
    <text evidence="2">Belongs to the SNF7 family.</text>
</comment>
<feature type="region of interest" description="Disordered" evidence="7">
    <location>
        <begin position="184"/>
        <end position="225"/>
    </location>
</feature>
<accession>A0A1X0RL41</accession>
<evidence type="ECO:0000256" key="2">
    <source>
        <dbReference type="ARBA" id="ARBA00006190"/>
    </source>
</evidence>
<dbReference type="OMA" id="RAKQPAM"/>
<keyword evidence="5" id="KW-0653">Protein transport</keyword>
<evidence type="ECO:0000256" key="7">
    <source>
        <dbReference type="SAM" id="MobiDB-lite"/>
    </source>
</evidence>
<gene>
    <name evidence="8" type="ORF">BCV71DRAFT_239918</name>
</gene>
<dbReference type="PANTHER" id="PTHR22761:SF5">
    <property type="entry name" value="CHARGED MULTIVESICULAR BODY PROTEIN 6"/>
    <property type="match status" value="1"/>
</dbReference>
<dbReference type="GO" id="GO:0005771">
    <property type="term" value="C:multivesicular body"/>
    <property type="evidence" value="ECO:0007669"/>
    <property type="project" value="TreeGrafter"/>
</dbReference>
<protein>
    <submittedName>
        <fullName evidence="8">Snf7-domain-containing protein</fullName>
    </submittedName>
</protein>
<name>A0A1X0RL41_RHIZD</name>
<sequence length="225" mass="25594">MGVGSSKHKITSQDKAILDLKVQRDKLKKYQKNLNVVIEKEVAAAKLALSQGNKKKALLALKKKKYQEQLLEKTDQQLLNLEELTHSIEYALVEKQVLEGLKNGNSVLKEIHKETSIEAVEKLMDDTAEAIAYQNEIDEMLHGLISAEDEEEILKELDELTEKELSQDKVYLMKFSKVLSELPSVPNDSLEIPMENKLPDVPTHLPTKQQEDDEPRKEKRAILAN</sequence>
<dbReference type="Proteomes" id="UP000242381">
    <property type="component" value="Unassembled WGS sequence"/>
</dbReference>
<evidence type="ECO:0000313" key="9">
    <source>
        <dbReference type="Proteomes" id="UP000242381"/>
    </source>
</evidence>
<evidence type="ECO:0000313" key="8">
    <source>
        <dbReference type="EMBL" id="ORE12684.1"/>
    </source>
</evidence>
<dbReference type="Gene3D" id="1.10.287.1060">
    <property type="entry name" value="ESAT-6-like"/>
    <property type="match status" value="1"/>
</dbReference>
<evidence type="ECO:0000256" key="3">
    <source>
        <dbReference type="ARBA" id="ARBA00022448"/>
    </source>
</evidence>
<keyword evidence="6" id="KW-0472">Membrane</keyword>
<dbReference type="GO" id="GO:0006900">
    <property type="term" value="P:vesicle budding from membrane"/>
    <property type="evidence" value="ECO:0007669"/>
    <property type="project" value="TreeGrafter"/>
</dbReference>
<keyword evidence="4" id="KW-0967">Endosome</keyword>